<feature type="region of interest" description="Disordered" evidence="4">
    <location>
        <begin position="208"/>
        <end position="228"/>
    </location>
</feature>
<proteinExistence type="predicted"/>
<dbReference type="InterPro" id="IPR029063">
    <property type="entry name" value="SAM-dependent_MTases_sf"/>
</dbReference>
<dbReference type="SUPFAM" id="SSF53335">
    <property type="entry name" value="S-adenosyl-L-methionine-dependent methyltransferases"/>
    <property type="match status" value="1"/>
</dbReference>
<dbReference type="Pfam" id="PF00145">
    <property type="entry name" value="DNA_methylase"/>
    <property type="match status" value="1"/>
</dbReference>
<protein>
    <submittedName>
        <fullName evidence="5">DNA (Cytosine-5-)-methyltransferase</fullName>
    </submittedName>
</protein>
<gene>
    <name evidence="5" type="ORF">D5R93_00555</name>
</gene>
<evidence type="ECO:0000256" key="4">
    <source>
        <dbReference type="SAM" id="MobiDB-lite"/>
    </source>
</evidence>
<feature type="region of interest" description="Disordered" evidence="4">
    <location>
        <begin position="30"/>
        <end position="155"/>
    </location>
</feature>
<dbReference type="InterPro" id="IPR001525">
    <property type="entry name" value="C5_MeTfrase"/>
</dbReference>
<feature type="compositionally biased region" description="Pro residues" evidence="4">
    <location>
        <begin position="208"/>
        <end position="221"/>
    </location>
</feature>
<keyword evidence="2" id="KW-0808">Transferase</keyword>
<dbReference type="PRINTS" id="PR00105">
    <property type="entry name" value="C5METTRFRASE"/>
</dbReference>
<organism evidence="5 6">
    <name type="scientific">Actinomyces lilanjuaniae</name>
    <dbReference type="NCBI Taxonomy" id="2321394"/>
    <lineage>
        <taxon>Bacteria</taxon>
        <taxon>Bacillati</taxon>
        <taxon>Actinomycetota</taxon>
        <taxon>Actinomycetes</taxon>
        <taxon>Actinomycetales</taxon>
        <taxon>Actinomycetaceae</taxon>
        <taxon>Actinomyces</taxon>
    </lineage>
</organism>
<dbReference type="EMBL" id="CP032514">
    <property type="protein sequence ID" value="AYD88923.1"/>
    <property type="molecule type" value="Genomic_DNA"/>
</dbReference>
<evidence type="ECO:0000256" key="3">
    <source>
        <dbReference type="ARBA" id="ARBA00022747"/>
    </source>
</evidence>
<evidence type="ECO:0000313" key="6">
    <source>
        <dbReference type="Proteomes" id="UP000273001"/>
    </source>
</evidence>
<dbReference type="Gene3D" id="3.90.120.10">
    <property type="entry name" value="DNA Methylase, subunit A, domain 2"/>
    <property type="match status" value="1"/>
</dbReference>
<reference evidence="5 6" key="1">
    <citation type="submission" date="2018-09" db="EMBL/GenBank/DDBJ databases">
        <authorList>
            <person name="Li J."/>
        </authorList>
    </citation>
    <scope>NUCLEOTIDE SEQUENCE [LARGE SCALE GENOMIC DNA]</scope>
    <source>
        <strain evidence="5 6">2129</strain>
    </source>
</reference>
<evidence type="ECO:0000256" key="1">
    <source>
        <dbReference type="ARBA" id="ARBA00022603"/>
    </source>
</evidence>
<keyword evidence="6" id="KW-1185">Reference proteome</keyword>
<accession>A0ABN5PMS0</accession>
<feature type="compositionally biased region" description="Low complexity" evidence="4">
    <location>
        <begin position="87"/>
        <end position="109"/>
    </location>
</feature>
<keyword evidence="1" id="KW-0489">Methyltransferase</keyword>
<dbReference type="Proteomes" id="UP000273001">
    <property type="component" value="Chromosome"/>
</dbReference>
<name>A0ABN5PMS0_9ACTO</name>
<evidence type="ECO:0000256" key="2">
    <source>
        <dbReference type="ARBA" id="ARBA00022679"/>
    </source>
</evidence>
<sequence length="501" mass="54045">MPVPQPFTYVDLFAGIGGFHAALSAMGGGAPTPWRSTPGGTRLPAQLGPRSLGDITEDTGDQGPARKSAPQSRPTTCSPPGSPASPSPSQVPSGAWRRCAARSSSTSCRWYGRTTRGAAPGERPQPCRPAPPPRVGGHYPHAARGGLPGLSHPGGPLPHQIPPRLGGRPQVRERVFITATYDPHRDPTADDLIEPIATPRTVFPTPFPEPFPDPASHPAPPDVASGTRLGATTSAASQETGAGTFSPSRWRIEDILLEEGDPRLAGTALSAEEAQWIDAWDAWVQEYRHRHPGTRLPGFPIWVDAWVTSEELEARIDAGEHDATPRWKMTFLRKNADLYTANEQWCRQWLRDLGVQQFPPTRRKLEWQAQDTGCLWDCLVHLRPSGLRAKAPTYVPALVAITQTSIVGPRRRRLAPRETARLQGLPDAFSFGDQPQAVTYRQLGNAVNVGAAWNALRLHCQRDREVLVGTDAGRRVLAAVEAAPPSPDDAVASLLGAPAAA</sequence>
<evidence type="ECO:0000313" key="5">
    <source>
        <dbReference type="EMBL" id="AYD88923.1"/>
    </source>
</evidence>
<keyword evidence="3" id="KW-0680">Restriction system</keyword>